<accession>H5ZVT8</accession>
<reference evidence="1" key="1">
    <citation type="submission" date="2011-01" db="EMBL/GenBank/DDBJ databases">
        <authorList>
            <person name="Rhee J.-S."/>
            <person name="Kim B.-M."/>
            <person name="Lee J.-S."/>
        </authorList>
    </citation>
    <scope>NUCLEOTIDE SEQUENCE</scope>
</reference>
<feature type="non-terminal residue" evidence="1">
    <location>
        <position position="30"/>
    </location>
</feature>
<keyword evidence="1" id="KW-0675">Receptor</keyword>
<organism evidence="1">
    <name type="scientific">Kryptolebias marmoratus</name>
    <name type="common">Mangrove killifish</name>
    <name type="synonym">Rivulus marmoratus</name>
    <dbReference type="NCBI Taxonomy" id="37003"/>
    <lineage>
        <taxon>Eukaryota</taxon>
        <taxon>Metazoa</taxon>
        <taxon>Chordata</taxon>
        <taxon>Craniata</taxon>
        <taxon>Vertebrata</taxon>
        <taxon>Euteleostomi</taxon>
        <taxon>Actinopterygii</taxon>
        <taxon>Neopterygii</taxon>
        <taxon>Teleostei</taxon>
        <taxon>Neoteleostei</taxon>
        <taxon>Acanthomorphata</taxon>
        <taxon>Ovalentaria</taxon>
        <taxon>Atherinomorphae</taxon>
        <taxon>Cyprinodontiformes</taxon>
        <taxon>Rivulidae</taxon>
        <taxon>Kryptolebias</taxon>
    </lineage>
</organism>
<protein>
    <submittedName>
        <fullName evidence="1">Platelet derived growth factor receptor beta</fullName>
    </submittedName>
</protein>
<proteinExistence type="evidence at transcript level"/>
<dbReference type="AlphaFoldDB" id="H5ZVT8"/>
<name>H5ZVT8_KRYMA</name>
<evidence type="ECO:0000313" key="1">
    <source>
        <dbReference type="EMBL" id="AEA03470.1"/>
    </source>
</evidence>
<feature type="non-terminal residue" evidence="1">
    <location>
        <position position="1"/>
    </location>
</feature>
<sequence>LFSNFFVPALLHDLINFIRSVSRFGHSVAS</sequence>
<dbReference type="EMBL" id="JF272362">
    <property type="protein sequence ID" value="AEA03470.1"/>
    <property type="molecule type" value="mRNA"/>
</dbReference>